<accession>A0AAD9P1M2</accession>
<name>A0AAD9P1M2_RIDPI</name>
<keyword evidence="4" id="KW-1185">Reference proteome</keyword>
<evidence type="ECO:0000256" key="1">
    <source>
        <dbReference type="SAM" id="MobiDB-lite"/>
    </source>
</evidence>
<evidence type="ECO:0000313" key="4">
    <source>
        <dbReference type="Proteomes" id="UP001209878"/>
    </source>
</evidence>
<proteinExistence type="predicted"/>
<gene>
    <name evidence="3" type="ORF">NP493_197g04032</name>
</gene>
<evidence type="ECO:0000256" key="2">
    <source>
        <dbReference type="SAM" id="SignalP"/>
    </source>
</evidence>
<evidence type="ECO:0008006" key="5">
    <source>
        <dbReference type="Google" id="ProtNLM"/>
    </source>
</evidence>
<keyword evidence="2" id="KW-0732">Signal</keyword>
<dbReference type="PANTHER" id="PTHR16840">
    <property type="entry name" value="GROWTH ARREST-SPECIFIC PROTEIN 1"/>
    <property type="match status" value="1"/>
</dbReference>
<dbReference type="GO" id="GO:0051726">
    <property type="term" value="P:regulation of cell cycle"/>
    <property type="evidence" value="ECO:0007669"/>
    <property type="project" value="InterPro"/>
</dbReference>
<organism evidence="3 4">
    <name type="scientific">Ridgeia piscesae</name>
    <name type="common">Tubeworm</name>
    <dbReference type="NCBI Taxonomy" id="27915"/>
    <lineage>
        <taxon>Eukaryota</taxon>
        <taxon>Metazoa</taxon>
        <taxon>Spiralia</taxon>
        <taxon>Lophotrochozoa</taxon>
        <taxon>Annelida</taxon>
        <taxon>Polychaeta</taxon>
        <taxon>Sedentaria</taxon>
        <taxon>Canalipalpata</taxon>
        <taxon>Sabellida</taxon>
        <taxon>Siboglinidae</taxon>
        <taxon>Ridgeia</taxon>
    </lineage>
</organism>
<feature type="region of interest" description="Disordered" evidence="1">
    <location>
        <begin position="242"/>
        <end position="272"/>
    </location>
</feature>
<comment type="caution">
    <text evidence="3">The sequence shown here is derived from an EMBL/GenBank/DDBJ whole genome shotgun (WGS) entry which is preliminary data.</text>
</comment>
<evidence type="ECO:0000313" key="3">
    <source>
        <dbReference type="EMBL" id="KAK2186539.1"/>
    </source>
</evidence>
<dbReference type="Proteomes" id="UP001209878">
    <property type="component" value="Unassembled WGS sequence"/>
</dbReference>
<sequence length="311" mass="34792">MTISRRRCWPRHVIHCVLTIVTATMAIGETMMDDDNTKEGATVCGEAQARCLSNLGCGMALHNYVVHCSQLINGETDECTSRCKSALISLVGAGRDDRASATGGGRGGAGEAFMTCNCQDNEFCSVQKRRVRVCTRDVLREIARVYDDTTPISCSLAELVCAADTSCLTALDYYRRHCVLLLRGESCTARCNNSVAILYRQTMARKLRDCYCDGTEDYDCQTLRCNMRKMCFDQRNWEPRPRIRHPQRHDHTRTRTRPSGRTPVYSDNDVDSVTKSWRTRSCASSAPPLTVAMSLALLLTGLATRGQYWQL</sequence>
<protein>
    <recommendedName>
        <fullName evidence="5">Growth arrest-specific protein 1</fullName>
    </recommendedName>
</protein>
<feature type="chain" id="PRO_5042117008" description="Growth arrest-specific protein 1" evidence="2">
    <location>
        <begin position="29"/>
        <end position="311"/>
    </location>
</feature>
<dbReference type="InterPro" id="IPR039596">
    <property type="entry name" value="GAS1"/>
</dbReference>
<dbReference type="EMBL" id="JAODUO010000197">
    <property type="protein sequence ID" value="KAK2186539.1"/>
    <property type="molecule type" value="Genomic_DNA"/>
</dbReference>
<dbReference type="AlphaFoldDB" id="A0AAD9P1M2"/>
<dbReference type="PANTHER" id="PTHR16840:SF3">
    <property type="entry name" value="GROWTH ARREST-SPECIFIC PROTEIN 1"/>
    <property type="match status" value="1"/>
</dbReference>
<feature type="signal peptide" evidence="2">
    <location>
        <begin position="1"/>
        <end position="28"/>
    </location>
</feature>
<reference evidence="3" key="1">
    <citation type="journal article" date="2023" name="Mol. Biol. Evol.">
        <title>Third-Generation Sequencing Reveals the Adaptive Role of the Epigenome in Three Deep-Sea Polychaetes.</title>
        <authorList>
            <person name="Perez M."/>
            <person name="Aroh O."/>
            <person name="Sun Y."/>
            <person name="Lan Y."/>
            <person name="Juniper S.K."/>
            <person name="Young C.R."/>
            <person name="Angers B."/>
            <person name="Qian P.Y."/>
        </authorList>
    </citation>
    <scope>NUCLEOTIDE SEQUENCE</scope>
    <source>
        <strain evidence="3">R07B-5</strain>
    </source>
</reference>
<feature type="compositionally biased region" description="Basic residues" evidence="1">
    <location>
        <begin position="242"/>
        <end position="258"/>
    </location>
</feature>